<dbReference type="PANTHER" id="PTHR39550">
    <property type="entry name" value="SLL0658 PROTEIN"/>
    <property type="match status" value="1"/>
</dbReference>
<proteinExistence type="predicted"/>
<evidence type="ECO:0008006" key="3">
    <source>
        <dbReference type="Google" id="ProtNLM"/>
    </source>
</evidence>
<name>A0A1Y1QFW0_9GAMM</name>
<dbReference type="PANTHER" id="PTHR39550:SF1">
    <property type="entry name" value="SLL0658 PROTEIN"/>
    <property type="match status" value="1"/>
</dbReference>
<gene>
    <name evidence="1" type="ORF">BWK73_35470</name>
</gene>
<comment type="caution">
    <text evidence="1">The sequence shown here is derived from an EMBL/GenBank/DDBJ whole genome shotgun (WGS) entry which is preliminary data.</text>
</comment>
<reference evidence="1 2" key="1">
    <citation type="submission" date="2017-01" db="EMBL/GenBank/DDBJ databases">
        <title>Novel large sulfur bacteria in the metagenomes of groundwater-fed chemosynthetic microbial mats in the Lake Huron basin.</title>
        <authorList>
            <person name="Sharrar A.M."/>
            <person name="Flood B.E."/>
            <person name="Bailey J.V."/>
            <person name="Jones D.S."/>
            <person name="Biddanda B."/>
            <person name="Ruberg S.A."/>
            <person name="Marcus D.N."/>
            <person name="Dick G.J."/>
        </authorList>
    </citation>
    <scope>NUCLEOTIDE SEQUENCE [LARGE SCALE GENOMIC DNA]</scope>
    <source>
        <strain evidence="1">A8</strain>
    </source>
</reference>
<sequence>MIIVADSSALVALAVCNGLHLLDALYQQVRVPRAVFEECVIAGKPAAEKLRAYLSDKTVDVDLSGLVITANGLGAGELQAMALYKHLNAQHLLIDDQRAKKVASLNAIKAIGSLGLLLRAKEKGLITAIKPHATIIQQANLYRSDVVVAEALRLAGE</sequence>
<evidence type="ECO:0000313" key="1">
    <source>
        <dbReference type="EMBL" id="OQX04695.1"/>
    </source>
</evidence>
<dbReference type="AlphaFoldDB" id="A0A1Y1QFW0"/>
<dbReference type="Pfam" id="PF11848">
    <property type="entry name" value="DUF3368"/>
    <property type="match status" value="1"/>
</dbReference>
<evidence type="ECO:0000313" key="2">
    <source>
        <dbReference type="Proteomes" id="UP000192491"/>
    </source>
</evidence>
<organism evidence="1 2">
    <name type="scientific">Thiothrix lacustris</name>
    <dbReference type="NCBI Taxonomy" id="525917"/>
    <lineage>
        <taxon>Bacteria</taxon>
        <taxon>Pseudomonadati</taxon>
        <taxon>Pseudomonadota</taxon>
        <taxon>Gammaproteobacteria</taxon>
        <taxon>Thiotrichales</taxon>
        <taxon>Thiotrichaceae</taxon>
        <taxon>Thiothrix</taxon>
    </lineage>
</organism>
<accession>A0A1Y1QFW0</accession>
<dbReference type="Proteomes" id="UP000192491">
    <property type="component" value="Unassembled WGS sequence"/>
</dbReference>
<protein>
    <recommendedName>
        <fullName evidence="3">DUF3368 domain-containing protein</fullName>
    </recommendedName>
</protein>
<dbReference type="InterPro" id="IPR021799">
    <property type="entry name" value="PIN-like_prokaryotic"/>
</dbReference>
<dbReference type="EMBL" id="MTEJ01000324">
    <property type="protein sequence ID" value="OQX04695.1"/>
    <property type="molecule type" value="Genomic_DNA"/>
</dbReference>